<proteinExistence type="predicted"/>
<evidence type="ECO:0000313" key="1">
    <source>
        <dbReference type="EMBL" id="SHF81907.1"/>
    </source>
</evidence>
<protein>
    <submittedName>
        <fullName evidence="1">Uncharacterized protein</fullName>
    </submittedName>
</protein>
<evidence type="ECO:0000313" key="2">
    <source>
        <dbReference type="Proteomes" id="UP000184105"/>
    </source>
</evidence>
<sequence>MKSIESSEMDIIQRNFFRILSSGAFATQSNLEPMSAFKWRRLIQMVEAQQVMPVFINGIARHSLDEGLNLPESIIADIKAKNEERKTLSARIPKTVRLSNTLLNRRLKNLIYNELHSIDTSVETLDLLKLIVSNSETMFTRGMNLGGIITMGEYLRTRGNKVDFVKLEPWLRTLQLQAMAELQGNVLISVFGFEEDEIPFVTKSDPNAYRLTLRSISDLAKDTAHEWHFKQTSTGFVQNNGAVLRRNLSRSLRYVGYAPIETTSNFLSNFVRSLSEIEE</sequence>
<gene>
    <name evidence="1" type="ORF">SAMN05444364_11157</name>
</gene>
<name>A0AAX2F3L4_9BACT</name>
<comment type="caution">
    <text evidence="1">The sequence shown here is derived from an EMBL/GenBank/DDBJ whole genome shotgun (WGS) entry which is preliminary data.</text>
</comment>
<keyword evidence="2" id="KW-1185">Reference proteome</keyword>
<dbReference type="EMBL" id="FQWA01000011">
    <property type="protein sequence ID" value="SHF81907.1"/>
    <property type="molecule type" value="Genomic_DNA"/>
</dbReference>
<accession>A0AAX2F3L4</accession>
<dbReference type="Proteomes" id="UP000184105">
    <property type="component" value="Unassembled WGS sequence"/>
</dbReference>
<organism evidence="1 2">
    <name type="scientific">Prevotella scopos JCM 17725</name>
    <dbReference type="NCBI Taxonomy" id="1236518"/>
    <lineage>
        <taxon>Bacteria</taxon>
        <taxon>Pseudomonadati</taxon>
        <taxon>Bacteroidota</taxon>
        <taxon>Bacteroidia</taxon>
        <taxon>Bacteroidales</taxon>
        <taxon>Prevotellaceae</taxon>
        <taxon>Prevotella</taxon>
    </lineage>
</organism>
<dbReference type="AlphaFoldDB" id="A0AAX2F3L4"/>
<reference evidence="1 2" key="1">
    <citation type="submission" date="2016-11" db="EMBL/GenBank/DDBJ databases">
        <authorList>
            <person name="Varghese N."/>
            <person name="Submissions S."/>
        </authorList>
    </citation>
    <scope>NUCLEOTIDE SEQUENCE [LARGE SCALE GENOMIC DNA]</scope>
    <source>
        <strain evidence="1 2">DSM 22613</strain>
    </source>
</reference>